<dbReference type="OrthoDB" id="367283at2"/>
<dbReference type="GO" id="GO:0097367">
    <property type="term" value="F:carbohydrate derivative binding"/>
    <property type="evidence" value="ECO:0007669"/>
    <property type="project" value="InterPro"/>
</dbReference>
<dbReference type="SUPFAM" id="SSF53697">
    <property type="entry name" value="SIS domain"/>
    <property type="match status" value="1"/>
</dbReference>
<dbReference type="InterPro" id="IPR046348">
    <property type="entry name" value="SIS_dom_sf"/>
</dbReference>
<comment type="caution">
    <text evidence="3">The sequence shown here is derived from an EMBL/GenBank/DDBJ whole genome shotgun (WGS) entry which is preliminary data.</text>
</comment>
<dbReference type="InterPro" id="IPR035466">
    <property type="entry name" value="GlmS/AgaS_SIS"/>
</dbReference>
<dbReference type="GO" id="GO:1901135">
    <property type="term" value="P:carbohydrate derivative metabolic process"/>
    <property type="evidence" value="ECO:0007669"/>
    <property type="project" value="InterPro"/>
</dbReference>
<organism evidence="3 4">
    <name type="scientific">Propioniferax innocua</name>
    <dbReference type="NCBI Taxonomy" id="1753"/>
    <lineage>
        <taxon>Bacteria</taxon>
        <taxon>Bacillati</taxon>
        <taxon>Actinomycetota</taxon>
        <taxon>Actinomycetes</taxon>
        <taxon>Propionibacteriales</taxon>
        <taxon>Propionibacteriaceae</taxon>
        <taxon>Propioniferax</taxon>
    </lineage>
</organism>
<proteinExistence type="predicted"/>
<dbReference type="PROSITE" id="PS51464">
    <property type="entry name" value="SIS"/>
    <property type="match status" value="1"/>
</dbReference>
<reference evidence="3 4" key="1">
    <citation type="submission" date="2019-06" db="EMBL/GenBank/DDBJ databases">
        <title>Sequencing the genomes of 1000 actinobacteria strains.</title>
        <authorList>
            <person name="Klenk H.-P."/>
        </authorList>
    </citation>
    <scope>NUCLEOTIDE SEQUENCE [LARGE SCALE GENOMIC DNA]</scope>
    <source>
        <strain evidence="3 4">DSM 8251</strain>
    </source>
</reference>
<dbReference type="Gene3D" id="3.40.50.10490">
    <property type="entry name" value="Glucose-6-phosphate isomerase like protein, domain 1"/>
    <property type="match status" value="2"/>
</dbReference>
<dbReference type="PANTHER" id="PTHR10937:SF4">
    <property type="entry name" value="GLUCOSAMINE-6-PHOSPHATE DEAMINASE"/>
    <property type="match status" value="1"/>
</dbReference>
<evidence type="ECO:0000313" key="4">
    <source>
        <dbReference type="Proteomes" id="UP000316196"/>
    </source>
</evidence>
<dbReference type="CDD" id="cd05008">
    <property type="entry name" value="SIS_GlmS_GlmD_1"/>
    <property type="match status" value="1"/>
</dbReference>
<sequence length="297" mass="32635">MFLTEEEILSQPDCWQRAVDMAEGVRMVWPEQGMRVAFVGTGTAWFMAEAMAALRERAGQGESDAFVASEFPPTRRYDQVVVMSRSGATTDIVKTLENLKGRMPTLALVGNTQTQAAKLADETIDLSFADEASVVQTRFATTALALARALLGADAHAELEQWLRDADYALAIRIDEEYADVDQITYLGRDWTIPLAAEAASKVRQCSQGWAEAYSALEYRHGPITIAEPGRLVWMIGEAPTGLDEDVEATGARFVSHMIDPMAELIVAQRLAVGRAMRLGLNPDAPRHRTRTVLHPG</sequence>
<dbReference type="InterPro" id="IPR001347">
    <property type="entry name" value="SIS_dom"/>
</dbReference>
<gene>
    <name evidence="3" type="ORF">FB460_1769</name>
</gene>
<protein>
    <submittedName>
        <fullName evidence="3">Fructoselysine-6-P-deglycase FrlB-like protein</fullName>
    </submittedName>
</protein>
<keyword evidence="1" id="KW-0677">Repeat</keyword>
<dbReference type="Pfam" id="PF01380">
    <property type="entry name" value="SIS"/>
    <property type="match status" value="1"/>
</dbReference>
<evidence type="ECO:0000313" key="3">
    <source>
        <dbReference type="EMBL" id="TQL57921.1"/>
    </source>
</evidence>
<evidence type="ECO:0000256" key="1">
    <source>
        <dbReference type="ARBA" id="ARBA00022737"/>
    </source>
</evidence>
<evidence type="ECO:0000259" key="2">
    <source>
        <dbReference type="PROSITE" id="PS51464"/>
    </source>
</evidence>
<name>A0A542ZCC2_9ACTN</name>
<keyword evidence="4" id="KW-1185">Reference proteome</keyword>
<dbReference type="Proteomes" id="UP000316196">
    <property type="component" value="Unassembled WGS sequence"/>
</dbReference>
<feature type="domain" description="SIS" evidence="2">
    <location>
        <begin position="21"/>
        <end position="161"/>
    </location>
</feature>
<dbReference type="AlphaFoldDB" id="A0A542ZCC2"/>
<dbReference type="PANTHER" id="PTHR10937">
    <property type="entry name" value="GLUCOSAMINE--FRUCTOSE-6-PHOSPHATE AMINOTRANSFERASE, ISOMERIZING"/>
    <property type="match status" value="1"/>
</dbReference>
<dbReference type="RefSeq" id="WP_142093738.1">
    <property type="nucleotide sequence ID" value="NZ_BAAAMD010000004.1"/>
</dbReference>
<dbReference type="EMBL" id="VFOR01000002">
    <property type="protein sequence ID" value="TQL57921.1"/>
    <property type="molecule type" value="Genomic_DNA"/>
</dbReference>
<accession>A0A542ZCC2</accession>